<proteinExistence type="predicted"/>
<dbReference type="RefSeq" id="XP_014567842.1">
    <property type="nucleotide sequence ID" value="XM_014712356.1"/>
</dbReference>
<evidence type="ECO:0000259" key="1">
    <source>
        <dbReference type="PROSITE" id="PS50181"/>
    </source>
</evidence>
<dbReference type="HOGENOM" id="CLU_709968_0_0_1"/>
<keyword evidence="3" id="KW-1185">Reference proteome</keyword>
<dbReference type="Pfam" id="PF12937">
    <property type="entry name" value="F-box-like"/>
    <property type="match status" value="1"/>
</dbReference>
<reference evidence="2 3" key="1">
    <citation type="journal article" date="2011" name="J. Gen. Appl. Microbiol.">
        <title>Draft genome sequencing of the enigmatic basidiomycete Mixia osmundae.</title>
        <authorList>
            <person name="Nishida H."/>
            <person name="Nagatsuka Y."/>
            <person name="Sugiyama J."/>
        </authorList>
    </citation>
    <scope>NUCLEOTIDE SEQUENCE [LARGE SCALE GENOMIC DNA]</scope>
    <source>
        <strain evidence="3">CBS 9802 / IAM 14324 / JCM 22182 / KY 12970</strain>
    </source>
</reference>
<gene>
    <name evidence="2" type="primary">Mo05799</name>
    <name evidence="2" type="ORF">E5Q_05799</name>
</gene>
<dbReference type="Gene3D" id="3.80.10.10">
    <property type="entry name" value="Ribonuclease Inhibitor"/>
    <property type="match status" value="1"/>
</dbReference>
<dbReference type="InterPro" id="IPR036047">
    <property type="entry name" value="F-box-like_dom_sf"/>
</dbReference>
<dbReference type="Proteomes" id="UP000009131">
    <property type="component" value="Unassembled WGS sequence"/>
</dbReference>
<reference evidence="2 3" key="2">
    <citation type="journal article" date="2012" name="Open Biol.">
        <title>Characteristics of nucleosomes and linker DNA regions on the genome of the basidiomycete Mixia osmundae revealed by mono- and dinucleosome mapping.</title>
        <authorList>
            <person name="Nishida H."/>
            <person name="Kondo S."/>
            <person name="Matsumoto T."/>
            <person name="Suzuki Y."/>
            <person name="Yoshikawa H."/>
            <person name="Taylor T.D."/>
            <person name="Sugiyama J."/>
        </authorList>
    </citation>
    <scope>NUCLEOTIDE SEQUENCE [LARGE SCALE GENOMIC DNA]</scope>
    <source>
        <strain evidence="3">CBS 9802 / IAM 14324 / JCM 22182 / KY 12970</strain>
    </source>
</reference>
<protein>
    <recommendedName>
        <fullName evidence="1">F-box domain-containing protein</fullName>
    </recommendedName>
</protein>
<comment type="caution">
    <text evidence="2">The sequence shown here is derived from an EMBL/GenBank/DDBJ whole genome shotgun (WGS) entry which is preliminary data.</text>
</comment>
<dbReference type="InParanoid" id="G7E8F0"/>
<organism evidence="2 3">
    <name type="scientific">Mixia osmundae (strain CBS 9802 / IAM 14324 / JCM 22182 / KY 12970)</name>
    <dbReference type="NCBI Taxonomy" id="764103"/>
    <lineage>
        <taxon>Eukaryota</taxon>
        <taxon>Fungi</taxon>
        <taxon>Dikarya</taxon>
        <taxon>Basidiomycota</taxon>
        <taxon>Pucciniomycotina</taxon>
        <taxon>Mixiomycetes</taxon>
        <taxon>Mixiales</taxon>
        <taxon>Mixiaceae</taxon>
        <taxon>Mixia</taxon>
    </lineage>
</organism>
<name>G7E8F0_MIXOS</name>
<dbReference type="InterPro" id="IPR032675">
    <property type="entry name" value="LRR_dom_sf"/>
</dbReference>
<sequence>MSACPLLTLHWLQRFDQSAYARSQPSPCTASSRPDSTISGSSAIRLPVEIAEEIIEHLVYGDEAPSKQLATLALVCREWRVIVQERYLFGRPVLLSDNALVRYNAALDTFSHKVADMLIDLTYTNRFILSYARPQPGSYCTLVLNQILCRAHNLRRLRLRGREGGTWTKGSCAILASACPLIDELELDTVIESTDASLSATLELFGSAALRLLKHLTIRSAAALHVEPVPLCTRLPVPKGLYNLQSIVLTNLFVLADDIGYLVSCFADSPVSRIEIRDVSWAPTTLPPSWPLRSACLTTICPMLRDDVLLPFSELEDVTLSAMTIPLIYHCHPQANIKRITFDFNPLRSLTVSTVELALSTTPSKAARPPKLEYLHHEKLSVRNPINDC</sequence>
<dbReference type="SUPFAM" id="SSF81383">
    <property type="entry name" value="F-box domain"/>
    <property type="match status" value="1"/>
</dbReference>
<evidence type="ECO:0000313" key="2">
    <source>
        <dbReference type="EMBL" id="GAA99110.1"/>
    </source>
</evidence>
<dbReference type="EMBL" id="BABT02000179">
    <property type="protein sequence ID" value="GAA99110.1"/>
    <property type="molecule type" value="Genomic_DNA"/>
</dbReference>
<feature type="domain" description="F-box" evidence="1">
    <location>
        <begin position="40"/>
        <end position="92"/>
    </location>
</feature>
<dbReference type="InterPro" id="IPR001810">
    <property type="entry name" value="F-box_dom"/>
</dbReference>
<dbReference type="PROSITE" id="PS50181">
    <property type="entry name" value="FBOX"/>
    <property type="match status" value="1"/>
</dbReference>
<dbReference type="AlphaFoldDB" id="G7E8F0"/>
<accession>G7E8F0</accession>
<dbReference type="CDD" id="cd09917">
    <property type="entry name" value="F-box_SF"/>
    <property type="match status" value="1"/>
</dbReference>
<evidence type="ECO:0000313" key="3">
    <source>
        <dbReference type="Proteomes" id="UP000009131"/>
    </source>
</evidence>